<accession>A0A0E9N1M2</accession>
<evidence type="ECO:0000259" key="6">
    <source>
        <dbReference type="Pfam" id="PF07980"/>
    </source>
</evidence>
<comment type="similarity">
    <text evidence="2">Belongs to the SusD family.</text>
</comment>
<organism evidence="8 9">
    <name type="scientific">Flavihumibacter petaseus NBRC 106054</name>
    <dbReference type="NCBI Taxonomy" id="1220578"/>
    <lineage>
        <taxon>Bacteria</taxon>
        <taxon>Pseudomonadati</taxon>
        <taxon>Bacteroidota</taxon>
        <taxon>Chitinophagia</taxon>
        <taxon>Chitinophagales</taxon>
        <taxon>Chitinophagaceae</taxon>
        <taxon>Flavihumibacter</taxon>
    </lineage>
</organism>
<dbReference type="InterPro" id="IPR012944">
    <property type="entry name" value="SusD_RagB_dom"/>
</dbReference>
<proteinExistence type="inferred from homology"/>
<evidence type="ECO:0008006" key="10">
    <source>
        <dbReference type="Google" id="ProtNLM"/>
    </source>
</evidence>
<dbReference type="InterPro" id="IPR033985">
    <property type="entry name" value="SusD-like_N"/>
</dbReference>
<evidence type="ECO:0000256" key="4">
    <source>
        <dbReference type="ARBA" id="ARBA00023136"/>
    </source>
</evidence>
<keyword evidence="9" id="KW-1185">Reference proteome</keyword>
<comment type="caution">
    <text evidence="8">The sequence shown here is derived from an EMBL/GenBank/DDBJ whole genome shotgun (WGS) entry which is preliminary data.</text>
</comment>
<dbReference type="Proteomes" id="UP000033121">
    <property type="component" value="Unassembled WGS sequence"/>
</dbReference>
<dbReference type="Pfam" id="PF14322">
    <property type="entry name" value="SusD-like_3"/>
    <property type="match status" value="1"/>
</dbReference>
<evidence type="ECO:0000256" key="1">
    <source>
        <dbReference type="ARBA" id="ARBA00004442"/>
    </source>
</evidence>
<name>A0A0E9N1M2_9BACT</name>
<evidence type="ECO:0000256" key="5">
    <source>
        <dbReference type="ARBA" id="ARBA00023237"/>
    </source>
</evidence>
<dbReference type="Gene3D" id="1.25.40.390">
    <property type="match status" value="1"/>
</dbReference>
<feature type="domain" description="RagB/SusD" evidence="6">
    <location>
        <begin position="273"/>
        <end position="594"/>
    </location>
</feature>
<evidence type="ECO:0000313" key="8">
    <source>
        <dbReference type="EMBL" id="GAO43526.1"/>
    </source>
</evidence>
<protein>
    <recommendedName>
        <fullName evidence="10">RagB/SusD family nutrient uptake outer membrane protein</fullName>
    </recommendedName>
</protein>
<dbReference type="AlphaFoldDB" id="A0A0E9N1M2"/>
<sequence length="594" mass="67097">MKKKFINIFLIAVSLMLTGISCKKLDETQPYDKITEDEVWSSKDNAMKFVYNAYSNVVGLYTNMVGDEVWTNNIIASDGNAFTRDQISRDEDYGFNKFAQVRMCNLIIEKANSSLLADVDKAELVAHGKFLRAMTYYWLARRFGRVIYVDRVLTEDEETYSLPQTASVAETYSLIMKDINEAIPGLPDVAATSLAGKTAGYALKSEVALQAAAYTGDDTYYQQSVDAADAVIQSGRHALEPDYEGMFNARKSSTTEIILAFYRDKSNTVVSNITDMQLSIPNVNNDDVTREGATPHFKQDKVFEDWGKYSPTQNLIDDYLVIDDNDPTKAVRWDQSSQFMANLSHRNSSFADSAVVTGAGSVNSVIYRNRDLRFAASVVYDSTQWYGETVTTNRNGNLNRMIKGSLGSGCCTPITNTFHRKGIYDDLVPRAFYNTPTNYHWVVFRLGRVILNKAEALLRQGKVAEAVATFNQTRTFHGGLPPSTAAGAADAWTDYKRERRVELFKELDYYWTLLRWGKYGGDANHNLAPGGTIPELETPPTFMEINIPRDGYRVEVLKWNQNEVRVFDESRRYLLPIQQSQVDRHGSLQQNPNW</sequence>
<dbReference type="InterPro" id="IPR011990">
    <property type="entry name" value="TPR-like_helical_dom_sf"/>
</dbReference>
<evidence type="ECO:0000256" key="3">
    <source>
        <dbReference type="ARBA" id="ARBA00022729"/>
    </source>
</evidence>
<dbReference type="OrthoDB" id="5694214at2"/>
<dbReference type="SUPFAM" id="SSF48452">
    <property type="entry name" value="TPR-like"/>
    <property type="match status" value="1"/>
</dbReference>
<dbReference type="STRING" id="1220578.FPE01S_02_06310"/>
<comment type="subcellular location">
    <subcellularLocation>
        <location evidence="1">Cell outer membrane</location>
    </subcellularLocation>
</comment>
<gene>
    <name evidence="8" type="ORF">FPE01S_02_06310</name>
</gene>
<dbReference type="RefSeq" id="WP_046369389.1">
    <property type="nucleotide sequence ID" value="NZ_BBWV01000002.1"/>
</dbReference>
<keyword evidence="3" id="KW-0732">Signal</keyword>
<reference evidence="8 9" key="1">
    <citation type="submission" date="2015-04" db="EMBL/GenBank/DDBJ databases">
        <title>Whole genome shotgun sequence of Flavihumibacter petaseus NBRC 106054.</title>
        <authorList>
            <person name="Miyazawa S."/>
            <person name="Hosoyama A."/>
            <person name="Hashimoto M."/>
            <person name="Noguchi M."/>
            <person name="Tsuchikane K."/>
            <person name="Ohji S."/>
            <person name="Yamazoe A."/>
            <person name="Ichikawa N."/>
            <person name="Kimura A."/>
            <person name="Fujita N."/>
        </authorList>
    </citation>
    <scope>NUCLEOTIDE SEQUENCE [LARGE SCALE GENOMIC DNA]</scope>
    <source>
        <strain evidence="8 9">NBRC 106054</strain>
    </source>
</reference>
<dbReference type="EMBL" id="BBWV01000002">
    <property type="protein sequence ID" value="GAO43526.1"/>
    <property type="molecule type" value="Genomic_DNA"/>
</dbReference>
<feature type="domain" description="SusD-like N-terminal" evidence="7">
    <location>
        <begin position="61"/>
        <end position="209"/>
    </location>
</feature>
<dbReference type="PROSITE" id="PS51257">
    <property type="entry name" value="PROKAR_LIPOPROTEIN"/>
    <property type="match status" value="1"/>
</dbReference>
<keyword evidence="4" id="KW-0472">Membrane</keyword>
<evidence type="ECO:0000259" key="7">
    <source>
        <dbReference type="Pfam" id="PF14322"/>
    </source>
</evidence>
<dbReference type="Pfam" id="PF07980">
    <property type="entry name" value="SusD_RagB"/>
    <property type="match status" value="1"/>
</dbReference>
<evidence type="ECO:0000313" key="9">
    <source>
        <dbReference type="Proteomes" id="UP000033121"/>
    </source>
</evidence>
<keyword evidence="5" id="KW-0998">Cell outer membrane</keyword>
<dbReference type="GO" id="GO:0009279">
    <property type="term" value="C:cell outer membrane"/>
    <property type="evidence" value="ECO:0007669"/>
    <property type="project" value="UniProtKB-SubCell"/>
</dbReference>
<evidence type="ECO:0000256" key="2">
    <source>
        <dbReference type="ARBA" id="ARBA00006275"/>
    </source>
</evidence>